<dbReference type="Proteomes" id="UP000520814">
    <property type="component" value="Unassembled WGS sequence"/>
</dbReference>
<gene>
    <name evidence="8" type="ORF">HNQ39_004988</name>
</gene>
<evidence type="ECO:0000256" key="5">
    <source>
        <dbReference type="ARBA" id="ARBA00023136"/>
    </source>
</evidence>
<dbReference type="SUPFAM" id="SSF54523">
    <property type="entry name" value="Pili subunits"/>
    <property type="match status" value="1"/>
</dbReference>
<organism evidence="8 9">
    <name type="scientific">Armatimonas rosea</name>
    <dbReference type="NCBI Taxonomy" id="685828"/>
    <lineage>
        <taxon>Bacteria</taxon>
        <taxon>Bacillati</taxon>
        <taxon>Armatimonadota</taxon>
        <taxon>Armatimonadia</taxon>
        <taxon>Armatimonadales</taxon>
        <taxon>Armatimonadaceae</taxon>
        <taxon>Armatimonas</taxon>
    </lineage>
</organism>
<comment type="caution">
    <text evidence="8">The sequence shown here is derived from an EMBL/GenBank/DDBJ whole genome shotgun (WGS) entry which is preliminary data.</text>
</comment>
<dbReference type="PROSITE" id="PS00409">
    <property type="entry name" value="PROKAR_NTER_METHYL"/>
    <property type="match status" value="1"/>
</dbReference>
<dbReference type="InterPro" id="IPR027558">
    <property type="entry name" value="Pre_pil_HX9DG_C"/>
</dbReference>
<dbReference type="RefSeq" id="WP_184203174.1">
    <property type="nucleotide sequence ID" value="NZ_JACHGW010000005.1"/>
</dbReference>
<accession>A0A7W9SUP5</accession>
<evidence type="ECO:0000259" key="7">
    <source>
        <dbReference type="Pfam" id="PF07596"/>
    </source>
</evidence>
<evidence type="ECO:0000256" key="3">
    <source>
        <dbReference type="ARBA" id="ARBA00022692"/>
    </source>
</evidence>
<dbReference type="Pfam" id="PF07596">
    <property type="entry name" value="SBP_bac_10"/>
    <property type="match status" value="1"/>
</dbReference>
<evidence type="ECO:0000256" key="1">
    <source>
        <dbReference type="ARBA" id="ARBA00004167"/>
    </source>
</evidence>
<keyword evidence="5 6" id="KW-0472">Membrane</keyword>
<proteinExistence type="predicted"/>
<dbReference type="AlphaFoldDB" id="A0A7W9SUP5"/>
<keyword evidence="3 6" id="KW-0812">Transmembrane</keyword>
<dbReference type="GO" id="GO:0015627">
    <property type="term" value="C:type II protein secretion system complex"/>
    <property type="evidence" value="ECO:0007669"/>
    <property type="project" value="InterPro"/>
</dbReference>
<sequence>MSRATSLRRGFTLIELLVVIAIIAILAAILFPVFAQAREKARTIACLSNTKQIGNALLMYLQDYDEALPAPDWGAVTATSGPERSAFAWAGGGTVPPGPNLPCWADLFMPYIKSTDVFKCPDDGTGNPSAGGVFYKGKPISYGLNTYFYRTPEGNFFGTNYNGSASYAKMANPASKIYIAEVESGRGQELVYPARPWALTRHTQGSNYLYADGHAKWHKMPSWSTTTTFWNDLPTATATQYQQWFPWTDAEEKW</sequence>
<dbReference type="GO" id="GO:0016020">
    <property type="term" value="C:membrane"/>
    <property type="evidence" value="ECO:0007669"/>
    <property type="project" value="UniProtKB-SubCell"/>
</dbReference>
<dbReference type="PRINTS" id="PR00813">
    <property type="entry name" value="BCTERIALGSPG"/>
</dbReference>
<dbReference type="InterPro" id="IPR012902">
    <property type="entry name" value="N_methyl_site"/>
</dbReference>
<reference evidence="8 9" key="1">
    <citation type="submission" date="2020-08" db="EMBL/GenBank/DDBJ databases">
        <title>Genomic Encyclopedia of Type Strains, Phase IV (KMG-IV): sequencing the most valuable type-strain genomes for metagenomic binning, comparative biology and taxonomic classification.</title>
        <authorList>
            <person name="Goeker M."/>
        </authorList>
    </citation>
    <scope>NUCLEOTIDE SEQUENCE [LARGE SCALE GENOMIC DNA]</scope>
    <source>
        <strain evidence="8 9">DSM 23562</strain>
    </source>
</reference>
<evidence type="ECO:0000313" key="9">
    <source>
        <dbReference type="Proteomes" id="UP000520814"/>
    </source>
</evidence>
<dbReference type="EMBL" id="JACHGW010000005">
    <property type="protein sequence ID" value="MBB6053156.1"/>
    <property type="molecule type" value="Genomic_DNA"/>
</dbReference>
<dbReference type="NCBIfam" id="TIGR02532">
    <property type="entry name" value="IV_pilin_GFxxxE"/>
    <property type="match status" value="1"/>
</dbReference>
<dbReference type="InterPro" id="IPR011453">
    <property type="entry name" value="DUF1559"/>
</dbReference>
<comment type="subcellular location">
    <subcellularLocation>
        <location evidence="1">Membrane</location>
        <topology evidence="1">Single-pass membrane protein</topology>
    </subcellularLocation>
</comment>
<protein>
    <submittedName>
        <fullName evidence="8">Prepilin-type N-terminal cleavage/methylation domain-containing protein/prepilin-type processing-associated H-X9-DG protein</fullName>
    </submittedName>
</protein>
<dbReference type="InterPro" id="IPR000983">
    <property type="entry name" value="Bac_GSPG_pilin"/>
</dbReference>
<dbReference type="GO" id="GO:0015628">
    <property type="term" value="P:protein secretion by the type II secretion system"/>
    <property type="evidence" value="ECO:0007669"/>
    <property type="project" value="InterPro"/>
</dbReference>
<dbReference type="Gene3D" id="3.30.700.10">
    <property type="entry name" value="Glycoprotein, Type 4 Pilin"/>
    <property type="match status" value="1"/>
</dbReference>
<keyword evidence="2" id="KW-0488">Methylation</keyword>
<dbReference type="NCBIfam" id="TIGR04294">
    <property type="entry name" value="pre_pil_HX9DG"/>
    <property type="match status" value="1"/>
</dbReference>
<keyword evidence="4 6" id="KW-1133">Transmembrane helix</keyword>
<dbReference type="PANTHER" id="PTHR30093:SF44">
    <property type="entry name" value="TYPE II SECRETION SYSTEM CORE PROTEIN G"/>
    <property type="match status" value="1"/>
</dbReference>
<keyword evidence="9" id="KW-1185">Reference proteome</keyword>
<evidence type="ECO:0000313" key="8">
    <source>
        <dbReference type="EMBL" id="MBB6053156.1"/>
    </source>
</evidence>
<name>A0A7W9SUP5_ARMRO</name>
<evidence type="ECO:0000256" key="2">
    <source>
        <dbReference type="ARBA" id="ARBA00022481"/>
    </source>
</evidence>
<feature type="transmembrane region" description="Helical" evidence="6">
    <location>
        <begin position="12"/>
        <end position="34"/>
    </location>
</feature>
<evidence type="ECO:0000256" key="6">
    <source>
        <dbReference type="SAM" id="Phobius"/>
    </source>
</evidence>
<dbReference type="Pfam" id="PF07963">
    <property type="entry name" value="N_methyl"/>
    <property type="match status" value="1"/>
</dbReference>
<dbReference type="PANTHER" id="PTHR30093">
    <property type="entry name" value="GENERAL SECRETION PATHWAY PROTEIN G"/>
    <property type="match status" value="1"/>
</dbReference>
<feature type="domain" description="DUF1559" evidence="7">
    <location>
        <begin position="36"/>
        <end position="89"/>
    </location>
</feature>
<dbReference type="InterPro" id="IPR045584">
    <property type="entry name" value="Pilin-like"/>
</dbReference>
<evidence type="ECO:0000256" key="4">
    <source>
        <dbReference type="ARBA" id="ARBA00022989"/>
    </source>
</evidence>